<evidence type="ECO:0000259" key="4">
    <source>
        <dbReference type="PROSITE" id="PS51898"/>
    </source>
</evidence>
<proteinExistence type="predicted"/>
<dbReference type="InterPro" id="IPR002104">
    <property type="entry name" value="Integrase_catalytic"/>
</dbReference>
<dbReference type="AlphaFoldDB" id="A0A829NH64"/>
<evidence type="ECO:0000313" key="5">
    <source>
        <dbReference type="EMBL" id="ETD20154.1"/>
    </source>
</evidence>
<dbReference type="GO" id="GO:0006310">
    <property type="term" value="P:DNA recombination"/>
    <property type="evidence" value="ECO:0007669"/>
    <property type="project" value="UniProtKB-KW"/>
</dbReference>
<dbReference type="Pfam" id="PF00589">
    <property type="entry name" value="Phage_integrase"/>
    <property type="match status" value="1"/>
</dbReference>
<reference evidence="5 6" key="1">
    <citation type="submission" date="2013-10" db="EMBL/GenBank/DDBJ databases">
        <title>The Genome Sequence of Ruminococcus gnavus CC55_001C.</title>
        <authorList>
            <consortium name="The Broad Institute Genomics Platform"/>
            <person name="Earl A."/>
            <person name="Allen-Vercoe E."/>
            <person name="Daigneault M."/>
            <person name="Young S.K."/>
            <person name="Zeng Q."/>
            <person name="Gargeya S."/>
            <person name="Fitzgerald M."/>
            <person name="Abouelleil A."/>
            <person name="Alvarado L."/>
            <person name="Chapman S.B."/>
            <person name="Gainer-Dewar J."/>
            <person name="Goldberg J."/>
            <person name="Griggs A."/>
            <person name="Gujja S."/>
            <person name="Hansen M."/>
            <person name="Howarth C."/>
            <person name="Imamovic A."/>
            <person name="Ireland A."/>
            <person name="Larimer J."/>
            <person name="McCowan C."/>
            <person name="Murphy C."/>
            <person name="Pearson M."/>
            <person name="Poon T.W."/>
            <person name="Priest M."/>
            <person name="Roberts A."/>
            <person name="Saif S."/>
            <person name="Shea T."/>
            <person name="Sykes S."/>
            <person name="Wortman J."/>
            <person name="Nusbaum C."/>
            <person name="Birren B."/>
        </authorList>
    </citation>
    <scope>NUCLEOTIDE SEQUENCE [LARGE SCALE GENOMIC DNA]</scope>
    <source>
        <strain evidence="5 6">CC55_001C</strain>
    </source>
</reference>
<evidence type="ECO:0000313" key="6">
    <source>
        <dbReference type="Proteomes" id="UP000018690"/>
    </source>
</evidence>
<keyword evidence="2" id="KW-0233">DNA recombination</keyword>
<dbReference type="InterPro" id="IPR011010">
    <property type="entry name" value="DNA_brk_join_enz"/>
</dbReference>
<evidence type="ECO:0000256" key="2">
    <source>
        <dbReference type="ARBA" id="ARBA00023172"/>
    </source>
</evidence>
<dbReference type="InterPro" id="IPR013762">
    <property type="entry name" value="Integrase-like_cat_sf"/>
</dbReference>
<dbReference type="Proteomes" id="UP000018690">
    <property type="component" value="Unassembled WGS sequence"/>
</dbReference>
<name>A0A829NH64_MEDG5</name>
<keyword evidence="6" id="KW-1185">Reference proteome</keyword>
<dbReference type="GO" id="GO:0003677">
    <property type="term" value="F:DNA binding"/>
    <property type="evidence" value="ECO:0007669"/>
    <property type="project" value="UniProtKB-KW"/>
</dbReference>
<dbReference type="EMBL" id="AZJF01000001">
    <property type="protein sequence ID" value="ETD20154.1"/>
    <property type="molecule type" value="Genomic_DNA"/>
</dbReference>
<accession>A0A829NH64</accession>
<comment type="caution">
    <text evidence="5">The sequence shown here is derived from an EMBL/GenBank/DDBJ whole genome shotgun (WGS) entry which is preliminary data.</text>
</comment>
<dbReference type="GO" id="GO:0015074">
    <property type="term" value="P:DNA integration"/>
    <property type="evidence" value="ECO:0007669"/>
    <property type="project" value="InterPro"/>
</dbReference>
<dbReference type="Gene3D" id="1.10.150.130">
    <property type="match status" value="1"/>
</dbReference>
<keyword evidence="1" id="KW-0238">DNA-binding</keyword>
<dbReference type="Gene3D" id="1.10.443.10">
    <property type="entry name" value="Intergrase catalytic core"/>
    <property type="match status" value="1"/>
</dbReference>
<feature type="region of interest" description="Disordered" evidence="3">
    <location>
        <begin position="1"/>
        <end position="21"/>
    </location>
</feature>
<dbReference type="SUPFAM" id="SSF56349">
    <property type="entry name" value="DNA breaking-rejoining enzymes"/>
    <property type="match status" value="1"/>
</dbReference>
<gene>
    <name evidence="5" type="ORF">HMPREF1201_00151</name>
</gene>
<evidence type="ECO:0000256" key="1">
    <source>
        <dbReference type="ARBA" id="ARBA00023125"/>
    </source>
</evidence>
<dbReference type="InterPro" id="IPR010998">
    <property type="entry name" value="Integrase_recombinase_N"/>
</dbReference>
<protein>
    <recommendedName>
        <fullName evidence="4">Tyr recombinase domain-containing protein</fullName>
    </recommendedName>
</protein>
<sequence>MAKRKKHPRLPNGYGQIRFLGKGRRNPYGVYPPAKEEYENGQMKPQKAICYVSDWMIGFAVLTAYKAGTYTPGMENDIQVDDKKNAEDFIQSLLANYNQVQGIKAKEEPQLTFAEVFRKFNVKKFGHEYDAKKVKRTSLEYTLRAGFKNSAALHNRIFAELVTDDLQEVMDACPLRHASIEHIQNLYYHMYKYAMANNLCTKDYSSYVEITQDDDDEHGIPFTDEDLKKLWETKENEASEMILIMCYSGFRISEYKTLEVNLKERYFFGGIKTDAGKNRTVPIHSGIFDLVKHRMKTHGALLPDRIDIFRDKMYTQLATLGIEKHTPHDCRHTFSRLCEKYKVMENDRKRMLGHKIGDITNDTYGHRTLEDLRKEIEKIEMDLL</sequence>
<feature type="domain" description="Tyr recombinase" evidence="4">
    <location>
        <begin position="217"/>
        <end position="377"/>
    </location>
</feature>
<organism evidence="5 6">
    <name type="scientific">Mediterraneibacter gnavus (strain CC55_001C)</name>
    <dbReference type="NCBI Taxonomy" id="1073375"/>
    <lineage>
        <taxon>Bacteria</taxon>
        <taxon>Bacillati</taxon>
        <taxon>Bacillota</taxon>
        <taxon>Clostridia</taxon>
        <taxon>Lachnospirales</taxon>
        <taxon>Lachnospiraceae</taxon>
        <taxon>Mediterraneibacter</taxon>
    </lineage>
</organism>
<evidence type="ECO:0000256" key="3">
    <source>
        <dbReference type="SAM" id="MobiDB-lite"/>
    </source>
</evidence>
<dbReference type="PROSITE" id="PS51898">
    <property type="entry name" value="TYR_RECOMBINASE"/>
    <property type="match status" value="1"/>
</dbReference>